<comment type="caution">
    <text evidence="4">The sequence shown here is derived from an EMBL/GenBank/DDBJ whole genome shotgun (WGS) entry which is preliminary data.</text>
</comment>
<evidence type="ECO:0000313" key="5">
    <source>
        <dbReference type="Proteomes" id="UP000306393"/>
    </source>
</evidence>
<reference evidence="3 6" key="2">
    <citation type="journal article" date="2020" name="FEMS Microbiol. Ecol.">
        <title>Temporal dynamics of bacterial communities during seed development and maturation.</title>
        <authorList>
            <person name="Chesneau G."/>
            <person name="Torres-Cortes G."/>
            <person name="Briand M."/>
            <person name="Darrasse A."/>
            <person name="Preveaux A."/>
            <person name="Marais C."/>
            <person name="Jacques M.A."/>
            <person name="Shade A."/>
            <person name="Barret M."/>
        </authorList>
    </citation>
    <scope>NUCLEOTIDE SEQUENCE [LARGE SCALE GENOMIC DNA]</scope>
    <source>
        <strain evidence="3 6">CFBP13732</strain>
    </source>
</reference>
<dbReference type="EMBL" id="JACYNN010000016">
    <property type="protein sequence ID" value="MBD8108276.1"/>
    <property type="molecule type" value="Genomic_DNA"/>
</dbReference>
<gene>
    <name evidence="4" type="ORF">EpCFBP13511_16620</name>
    <name evidence="3" type="ORF">IFT93_17940</name>
</gene>
<organism evidence="4 5">
    <name type="scientific">Erwinia persicina</name>
    <dbReference type="NCBI Taxonomy" id="55211"/>
    <lineage>
        <taxon>Bacteria</taxon>
        <taxon>Pseudomonadati</taxon>
        <taxon>Pseudomonadota</taxon>
        <taxon>Gammaproteobacteria</taxon>
        <taxon>Enterobacterales</taxon>
        <taxon>Erwiniaceae</taxon>
        <taxon>Erwinia</taxon>
    </lineage>
</organism>
<dbReference type="Proteomes" id="UP000661012">
    <property type="component" value="Unassembled WGS sequence"/>
</dbReference>
<dbReference type="AlphaFoldDB" id="A0A4U3F2X7"/>
<dbReference type="GO" id="GO:0009244">
    <property type="term" value="P:lipopolysaccharide core region biosynthetic process"/>
    <property type="evidence" value="ECO:0007669"/>
    <property type="project" value="TreeGrafter"/>
</dbReference>
<evidence type="ECO:0000313" key="3">
    <source>
        <dbReference type="EMBL" id="MBD8108276.1"/>
    </source>
</evidence>
<evidence type="ECO:0000313" key="4">
    <source>
        <dbReference type="EMBL" id="TKJ87628.1"/>
    </source>
</evidence>
<reference evidence="4 5" key="1">
    <citation type="journal article" date="2019" name="Sci. Rep.">
        <title>Differences in resource use lead to coexistence of seed-transmitted microbial populations.</title>
        <authorList>
            <person name="Torres-Cortes G."/>
            <person name="Garcia B.J."/>
            <person name="Compant S."/>
            <person name="Rezki S."/>
            <person name="Jones P."/>
            <person name="Preveaux A."/>
            <person name="Briand M."/>
            <person name="Roulet A."/>
            <person name="Bouchez O."/>
            <person name="Jacobson D."/>
            <person name="Barret M."/>
        </authorList>
    </citation>
    <scope>NUCLEOTIDE SEQUENCE [LARGE SCALE GENOMIC DNA]</scope>
    <source>
        <strain evidence="4 5">CFBP13511</strain>
    </source>
</reference>
<keyword evidence="6" id="KW-1185">Reference proteome</keyword>
<dbReference type="GO" id="GO:0008713">
    <property type="term" value="F:ADP-heptose-lipopolysaccharide heptosyltransferase activity"/>
    <property type="evidence" value="ECO:0007669"/>
    <property type="project" value="TreeGrafter"/>
</dbReference>
<keyword evidence="2 4" id="KW-0808">Transferase</keyword>
<keyword evidence="1" id="KW-0328">Glycosyltransferase</keyword>
<dbReference type="Proteomes" id="UP000306393">
    <property type="component" value="Unassembled WGS sequence"/>
</dbReference>
<evidence type="ECO:0000313" key="6">
    <source>
        <dbReference type="Proteomes" id="UP000661012"/>
    </source>
</evidence>
<dbReference type="RefSeq" id="WP_137269660.1">
    <property type="nucleotide sequence ID" value="NZ_JACYNM010000016.1"/>
</dbReference>
<dbReference type="InterPro" id="IPR051199">
    <property type="entry name" value="LPS_LOS_Heptosyltrfase"/>
</dbReference>
<dbReference type="SUPFAM" id="SSF53756">
    <property type="entry name" value="UDP-Glycosyltransferase/glycogen phosphorylase"/>
    <property type="match status" value="1"/>
</dbReference>
<dbReference type="Gene3D" id="3.40.50.2000">
    <property type="entry name" value="Glycogen Phosphorylase B"/>
    <property type="match status" value="2"/>
</dbReference>
<protein>
    <submittedName>
        <fullName evidence="4">Glycosyltransferase family 9 protein</fullName>
    </submittedName>
</protein>
<accession>A0A4U3F2X7</accession>
<dbReference type="PANTHER" id="PTHR30160">
    <property type="entry name" value="TETRAACYLDISACCHARIDE 4'-KINASE-RELATED"/>
    <property type="match status" value="1"/>
</dbReference>
<dbReference type="Pfam" id="PF01075">
    <property type="entry name" value="Glyco_transf_9"/>
    <property type="match status" value="1"/>
</dbReference>
<dbReference type="EMBL" id="QGAC01000016">
    <property type="protein sequence ID" value="TKJ87628.1"/>
    <property type="molecule type" value="Genomic_DNA"/>
</dbReference>
<proteinExistence type="predicted"/>
<evidence type="ECO:0000256" key="2">
    <source>
        <dbReference type="ARBA" id="ARBA00022679"/>
    </source>
</evidence>
<dbReference type="OrthoDB" id="9781892at2"/>
<dbReference type="InterPro" id="IPR002201">
    <property type="entry name" value="Glyco_trans_9"/>
</dbReference>
<dbReference type="CDD" id="cd03789">
    <property type="entry name" value="GT9_LPS_heptosyltransferase"/>
    <property type="match status" value="1"/>
</dbReference>
<name>A0A4U3F2X7_9GAMM</name>
<dbReference type="GO" id="GO:0005829">
    <property type="term" value="C:cytosol"/>
    <property type="evidence" value="ECO:0007669"/>
    <property type="project" value="TreeGrafter"/>
</dbReference>
<sequence>MKESKFKWINRVLKFYTFFFRSLKNNKPLNSDSEFQRIAIYSTTALGDLMFNTPAIYALKQRYPQAAFVLVSSEKNHPLVDSSPWFVEVLYWDNKIRNAHRLIKSLRSFRPQLTVILHSYMPYDVFCAVLSGSEYIMRDQYRVDSPLMNRWLNLYSMPYNGHLIQRKLDLLTALGCRNDDPRMHIPVTYRAAEKQGNNIRIGFQMGASEAKRCWPVARFAELATLLFQHENYQITLIGGPKDRALVDEFERLVGAEMFSRVDNQVGKTSLAELLTLIDGFDVLVTGDTGPLHLAIALQTATVSLYADAEPKHTGPYQDLARHISMKMTRTLPDSRQPLEQISAEVVKENVSLLALAKQ</sequence>
<dbReference type="STRING" id="1219360.GCA_001571305_03175"/>
<evidence type="ECO:0000256" key="1">
    <source>
        <dbReference type="ARBA" id="ARBA00022676"/>
    </source>
</evidence>